<dbReference type="AlphaFoldDB" id="A0A218KRW2"/>
<accession>A0A218KRW2</accession>
<dbReference type="OrthoDB" id="324913at2157"/>
<evidence type="ECO:0000313" key="1">
    <source>
        <dbReference type="EMBL" id="AQM75284.1"/>
    </source>
</evidence>
<dbReference type="EMBL" id="KX906370">
    <property type="protein sequence ID" value="ASK38254.1"/>
    <property type="molecule type" value="Genomic_DNA"/>
</dbReference>
<dbReference type="RefSeq" id="WP_088901269.1">
    <property type="nucleotide sequence ID" value="NZ_JAJNEG010000028.1"/>
</dbReference>
<geneLocation type="plasmid" evidence="1">
    <name>pR1SE</name>
</geneLocation>
<organism evidence="1">
    <name type="scientific">Halorubrum lacusprofundi</name>
    <dbReference type="NCBI Taxonomy" id="2247"/>
    <lineage>
        <taxon>Archaea</taxon>
        <taxon>Methanobacteriati</taxon>
        <taxon>Methanobacteriota</taxon>
        <taxon>Stenosarchaea group</taxon>
        <taxon>Halobacteria</taxon>
        <taxon>Halobacteriales</taxon>
        <taxon>Haloferacaceae</taxon>
        <taxon>Halorubrum</taxon>
    </lineage>
</organism>
<dbReference type="EMBL" id="KX687704">
    <property type="protein sequence ID" value="AQM75284.1"/>
    <property type="molecule type" value="Genomic_DNA"/>
</dbReference>
<name>A0A218KRW2_9EURY</name>
<geneLocation type="plasmid" evidence="2">
    <name>pR1SE2</name>
</geneLocation>
<proteinExistence type="predicted"/>
<protein>
    <submittedName>
        <fullName evidence="1">Uncharacterized protein</fullName>
    </submittedName>
</protein>
<sequence length="78" mass="8487">MLQDAGRVTPVNRAIQFYISVTTACDSAFPFDPHDPFVVRVVDDAVVITPPTCDRETLDLPAIDAEVRTSIPAPSDDD</sequence>
<evidence type="ECO:0000313" key="2">
    <source>
        <dbReference type="EMBL" id="ASK38254.1"/>
    </source>
</evidence>
<reference evidence="1" key="2">
    <citation type="journal article" date="2017" name="Nat. Microbiol.">
        <title>A plasmid from an Antarctic haloarchaeon uses specialized membrane vesicles to disseminate and infect plasmid-free cells.</title>
        <authorList>
            <person name="Erdmann S."/>
            <person name="Tschitschko B."/>
            <person name="Zhong L."/>
            <person name="Raftery M.J."/>
            <person name="Cavicchioli R."/>
        </authorList>
    </citation>
    <scope>NUCLEOTIDE SEQUENCE</scope>
    <source>
        <strain evidence="1">R1S1</strain>
        <plasmid evidence="1">pR1SE</plasmid>
    </source>
</reference>
<dbReference type="PROSITE" id="PS51257">
    <property type="entry name" value="PROKAR_LIPOPROTEIN"/>
    <property type="match status" value="1"/>
</dbReference>
<keyword evidence="1" id="KW-0614">Plasmid</keyword>
<reference evidence="2" key="1">
    <citation type="submission" date="2016-09" db="EMBL/GenBank/DDBJ databases">
        <title>A plasmid goes viral.</title>
        <authorList>
            <person name="Erdmann S."/>
            <person name="Tschitschko B."/>
            <person name="Cavicchioli R."/>
        </authorList>
    </citation>
    <scope>NUCLEOTIDE SEQUENCE</scope>
    <source>
        <strain evidence="2">HLS1</strain>
        <plasmid evidence="2">pR1SE2</plasmid>
    </source>
</reference>